<proteinExistence type="predicted"/>
<comment type="caution">
    <text evidence="2">The sequence shown here is derived from an EMBL/GenBank/DDBJ whole genome shotgun (WGS) entry which is preliminary data.</text>
</comment>
<feature type="region of interest" description="Disordered" evidence="1">
    <location>
        <begin position="27"/>
        <end position="66"/>
    </location>
</feature>
<dbReference type="PANTHER" id="PTHR38887">
    <property type="entry name" value="CHROMOSOME 21, WHOLE GENOME SHOTGUN SEQUENCE"/>
    <property type="match status" value="1"/>
</dbReference>
<dbReference type="AlphaFoldDB" id="A0A4Z1PPM6"/>
<feature type="compositionally biased region" description="Basic and acidic residues" evidence="1">
    <location>
        <begin position="403"/>
        <end position="424"/>
    </location>
</feature>
<feature type="compositionally biased region" description="Low complexity" evidence="1">
    <location>
        <begin position="45"/>
        <end position="56"/>
    </location>
</feature>
<name>A0A4Z1PPM6_9PEZI</name>
<accession>A0A4Z1PPM6</accession>
<keyword evidence="3" id="KW-1185">Reference proteome</keyword>
<feature type="region of interest" description="Disordered" evidence="1">
    <location>
        <begin position="403"/>
        <end position="446"/>
    </location>
</feature>
<dbReference type="Proteomes" id="UP000298493">
    <property type="component" value="Unassembled WGS sequence"/>
</dbReference>
<evidence type="ECO:0000313" key="2">
    <source>
        <dbReference type="EMBL" id="TID24364.1"/>
    </source>
</evidence>
<dbReference type="EMBL" id="SNSC02000005">
    <property type="protein sequence ID" value="TID24364.1"/>
    <property type="molecule type" value="Genomic_DNA"/>
</dbReference>
<feature type="region of interest" description="Disordered" evidence="1">
    <location>
        <begin position="86"/>
        <end position="127"/>
    </location>
</feature>
<feature type="compositionally biased region" description="Acidic residues" evidence="1">
    <location>
        <begin position="89"/>
        <end position="106"/>
    </location>
</feature>
<dbReference type="OrthoDB" id="3433125at2759"/>
<feature type="compositionally biased region" description="Basic and acidic residues" evidence="1">
    <location>
        <begin position="116"/>
        <end position="127"/>
    </location>
</feature>
<reference evidence="2 3" key="1">
    <citation type="submission" date="2019-04" db="EMBL/GenBank/DDBJ databases">
        <title>High contiguity whole genome sequence and gene annotation resource for two Venturia nashicola isolates.</title>
        <authorList>
            <person name="Prokchorchik M."/>
            <person name="Won K."/>
            <person name="Lee Y."/>
            <person name="Choi E.D."/>
            <person name="Segonzac C."/>
            <person name="Sohn K.H."/>
        </authorList>
    </citation>
    <scope>NUCLEOTIDE SEQUENCE [LARGE SCALE GENOMIC DNA]</scope>
    <source>
        <strain evidence="2 3">PRI2</strain>
    </source>
</reference>
<feature type="region of interest" description="Disordered" evidence="1">
    <location>
        <begin position="481"/>
        <end position="514"/>
    </location>
</feature>
<gene>
    <name evidence="2" type="ORF">E6O75_ATG02729</name>
</gene>
<evidence type="ECO:0000256" key="1">
    <source>
        <dbReference type="SAM" id="MobiDB-lite"/>
    </source>
</evidence>
<organism evidence="2 3">
    <name type="scientific">Venturia nashicola</name>
    <dbReference type="NCBI Taxonomy" id="86259"/>
    <lineage>
        <taxon>Eukaryota</taxon>
        <taxon>Fungi</taxon>
        <taxon>Dikarya</taxon>
        <taxon>Ascomycota</taxon>
        <taxon>Pezizomycotina</taxon>
        <taxon>Dothideomycetes</taxon>
        <taxon>Pleosporomycetidae</taxon>
        <taxon>Venturiales</taxon>
        <taxon>Venturiaceae</taxon>
        <taxon>Venturia</taxon>
    </lineage>
</organism>
<sequence length="514" mass="57139">MPLPVVGKIVKLVGSGIGVARESYLENKEKKELAKSRSNSNLAETSSSLPTQQSLTEDVPPEYSHIETTPEHANQLIADGKAVPVEVDASSEDEDEEEWKLDEATDYIDPPSYGETEYRPEEEKQVDDPKKLTRNVMILAPPVSELKGPIPVPVVIPQRRPRAKGRGFVRAYSPVLDSAALNERCFLEFLKCFHLASEASKGLKVVFLAAGVVGFVPEVVAQIVSTVVQVGAGAAIEIQSRHRANTFLDEMNERLFKPRGLYAIVMSYKPDATKAISVGEFDPTATVARYDQSTGTWRDKTKQLRVASGTTYSDLEIGETAPLIFPVLEQAAADPNQSKWNSAKEFLGDYGDKRAQATYQKYHPESKLAAPAPVFRSRFSDPNHAVNNGNIVSLVSGGLIDPSKRREEKRERKRERRVDRRLDRGFPPPRETARDRRRNRGDEPKGFIRKALTEDVLYLMIVNMPSEKELAAVRMKLAHEKNNLPPMQASSSRPPPASMASNISQPDHFSQQGR</sequence>
<dbReference type="PANTHER" id="PTHR38887:SF1">
    <property type="entry name" value="RAS MODIFICATION PROTEIN ERF4"/>
    <property type="match status" value="1"/>
</dbReference>
<feature type="compositionally biased region" description="Polar residues" evidence="1">
    <location>
        <begin position="502"/>
        <end position="514"/>
    </location>
</feature>
<evidence type="ECO:0000313" key="3">
    <source>
        <dbReference type="Proteomes" id="UP000298493"/>
    </source>
</evidence>
<dbReference type="InterPro" id="IPR053221">
    <property type="entry name" value="Burnettramic_acid_biosynth"/>
</dbReference>
<protein>
    <submittedName>
        <fullName evidence="2">Uncharacterized protein</fullName>
    </submittedName>
</protein>